<sequence length="68" mass="7398">PTMIAIHGLMSTDRGIGVLLGFLLGHEQADIVAQRALIALEGGFHKVRDTDFSKSRTPISESPGQRFH</sequence>
<name>A0ABV0MDQ4_9HYPH</name>
<keyword evidence="2" id="KW-1185">Reference proteome</keyword>
<reference evidence="1 2" key="1">
    <citation type="submission" date="2024-05" db="EMBL/GenBank/DDBJ databases">
        <title>Neorhizobium sp. Rsf11, a plant growth promoting and heavy metal resistant PAH-degrader.</title>
        <authorList>
            <person name="Golubev S.N."/>
            <person name="Muratova A.Y."/>
            <person name="Markelova M.I."/>
        </authorList>
    </citation>
    <scope>NUCLEOTIDE SEQUENCE [LARGE SCALE GENOMIC DNA]</scope>
    <source>
        <strain evidence="1 2">Rsf11</strain>
    </source>
</reference>
<evidence type="ECO:0000313" key="2">
    <source>
        <dbReference type="Proteomes" id="UP001496627"/>
    </source>
</evidence>
<comment type="caution">
    <text evidence="1">The sequence shown here is derived from an EMBL/GenBank/DDBJ whole genome shotgun (WGS) entry which is preliminary data.</text>
</comment>
<feature type="non-terminal residue" evidence="1">
    <location>
        <position position="1"/>
    </location>
</feature>
<dbReference type="EMBL" id="JBEAAL010000088">
    <property type="protein sequence ID" value="MEQ1409863.1"/>
    <property type="molecule type" value="Genomic_DNA"/>
</dbReference>
<dbReference type="Proteomes" id="UP001496627">
    <property type="component" value="Unassembled WGS sequence"/>
</dbReference>
<proteinExistence type="predicted"/>
<protein>
    <submittedName>
        <fullName evidence="1">Uncharacterized protein</fullName>
    </submittedName>
</protein>
<accession>A0ABV0MDQ4</accession>
<dbReference type="RefSeq" id="WP_348864926.1">
    <property type="nucleotide sequence ID" value="NZ_JBEAAL010000088.1"/>
</dbReference>
<evidence type="ECO:0000313" key="1">
    <source>
        <dbReference type="EMBL" id="MEQ1409863.1"/>
    </source>
</evidence>
<organism evidence="1 2">
    <name type="scientific">Neorhizobium phenanthreniclasticum</name>
    <dbReference type="NCBI Taxonomy" id="3157917"/>
    <lineage>
        <taxon>Bacteria</taxon>
        <taxon>Pseudomonadati</taxon>
        <taxon>Pseudomonadota</taxon>
        <taxon>Alphaproteobacteria</taxon>
        <taxon>Hyphomicrobiales</taxon>
        <taxon>Rhizobiaceae</taxon>
        <taxon>Rhizobium/Agrobacterium group</taxon>
        <taxon>Neorhizobium</taxon>
    </lineage>
</organism>
<gene>
    <name evidence="1" type="ORF">ABK249_33820</name>
</gene>